<keyword evidence="3" id="KW-0808">Transferase</keyword>
<comment type="similarity">
    <text evidence="1">Belongs to the methyltransferase superfamily.</text>
</comment>
<dbReference type="PANTHER" id="PTHR44942:SF4">
    <property type="entry name" value="METHYLTRANSFERASE TYPE 11 DOMAIN-CONTAINING PROTEIN"/>
    <property type="match status" value="1"/>
</dbReference>
<keyword evidence="6" id="KW-1185">Reference proteome</keyword>
<evidence type="ECO:0000256" key="2">
    <source>
        <dbReference type="ARBA" id="ARBA00022603"/>
    </source>
</evidence>
<dbReference type="Proteomes" id="UP000655366">
    <property type="component" value="Unassembled WGS sequence"/>
</dbReference>
<dbReference type="CDD" id="cd02440">
    <property type="entry name" value="AdoMet_MTases"/>
    <property type="match status" value="1"/>
</dbReference>
<dbReference type="GO" id="GO:0008757">
    <property type="term" value="F:S-adenosylmethionine-dependent methyltransferase activity"/>
    <property type="evidence" value="ECO:0007669"/>
    <property type="project" value="InterPro"/>
</dbReference>
<gene>
    <name evidence="5" type="ORF">IV500_02275</name>
</gene>
<keyword evidence="2 5" id="KW-0489">Methyltransferase</keyword>
<organism evidence="5 6">
    <name type="scientific">Arthrobacter terrae</name>
    <dbReference type="NCBI Taxonomy" id="2935737"/>
    <lineage>
        <taxon>Bacteria</taxon>
        <taxon>Bacillati</taxon>
        <taxon>Actinomycetota</taxon>
        <taxon>Actinomycetes</taxon>
        <taxon>Micrococcales</taxon>
        <taxon>Micrococcaceae</taxon>
        <taxon>Arthrobacter</taxon>
    </lineage>
</organism>
<dbReference type="PANTHER" id="PTHR44942">
    <property type="entry name" value="METHYLTRANSF_11 DOMAIN-CONTAINING PROTEIN"/>
    <property type="match status" value="1"/>
</dbReference>
<dbReference type="GO" id="GO:0032259">
    <property type="term" value="P:methylation"/>
    <property type="evidence" value="ECO:0007669"/>
    <property type="project" value="UniProtKB-KW"/>
</dbReference>
<dbReference type="InterPro" id="IPR013216">
    <property type="entry name" value="Methyltransf_11"/>
</dbReference>
<protein>
    <submittedName>
        <fullName evidence="5">Class I SAM-dependent methyltransferase</fullName>
    </submittedName>
</protein>
<evidence type="ECO:0000256" key="3">
    <source>
        <dbReference type="ARBA" id="ARBA00022679"/>
    </source>
</evidence>
<dbReference type="RefSeq" id="WP_196395183.1">
    <property type="nucleotide sequence ID" value="NZ_JADNYM010000002.1"/>
</dbReference>
<reference evidence="5 6" key="1">
    <citation type="submission" date="2020-11" db="EMBL/GenBank/DDBJ databases">
        <title>Arthrobacter antarcticus sp. nov., isolated from Antarctic Soil.</title>
        <authorList>
            <person name="Li J."/>
        </authorList>
    </citation>
    <scope>NUCLEOTIDE SEQUENCE [LARGE SCALE GENOMIC DNA]</scope>
    <source>
        <strain evidence="5 6">Z1-20</strain>
    </source>
</reference>
<dbReference type="Gene3D" id="3.40.50.150">
    <property type="entry name" value="Vaccinia Virus protein VP39"/>
    <property type="match status" value="1"/>
</dbReference>
<feature type="domain" description="Methyltransferase type 11" evidence="4">
    <location>
        <begin position="46"/>
        <end position="142"/>
    </location>
</feature>
<dbReference type="SUPFAM" id="SSF53335">
    <property type="entry name" value="S-adenosyl-L-methionine-dependent methyltransferases"/>
    <property type="match status" value="1"/>
</dbReference>
<dbReference type="Pfam" id="PF08241">
    <property type="entry name" value="Methyltransf_11"/>
    <property type="match status" value="1"/>
</dbReference>
<dbReference type="EMBL" id="JADNYM010000002">
    <property type="protein sequence ID" value="MBG0738258.1"/>
    <property type="molecule type" value="Genomic_DNA"/>
</dbReference>
<dbReference type="AlphaFoldDB" id="A0A931CH46"/>
<accession>A0A931CH46</accession>
<name>A0A931CH46_9MICC</name>
<evidence type="ECO:0000259" key="4">
    <source>
        <dbReference type="Pfam" id="PF08241"/>
    </source>
</evidence>
<comment type="caution">
    <text evidence="5">The sequence shown here is derived from an EMBL/GenBank/DDBJ whole genome shotgun (WGS) entry which is preliminary data.</text>
</comment>
<dbReference type="InterPro" id="IPR051052">
    <property type="entry name" value="Diverse_substrate_MTase"/>
</dbReference>
<dbReference type="InterPro" id="IPR029063">
    <property type="entry name" value="SAM-dependent_MTases_sf"/>
</dbReference>
<evidence type="ECO:0000256" key="1">
    <source>
        <dbReference type="ARBA" id="ARBA00008361"/>
    </source>
</evidence>
<evidence type="ECO:0000313" key="6">
    <source>
        <dbReference type="Proteomes" id="UP000655366"/>
    </source>
</evidence>
<evidence type="ECO:0000313" key="5">
    <source>
        <dbReference type="EMBL" id="MBG0738258.1"/>
    </source>
</evidence>
<sequence>MNQTPSAPTASTHGAVLHDEVRPAWSAEVVSWLLGSPLSGQRLAVLDLGAGTGLGTRTIATLGHAVTAVDTSTNMLSVLQTSCQELPSEVANRITALTGSAEYIPLGEQSLDAIICLQAWHWVEPEQATAECDRVLKPNGMMGMAWHTWDRTNEWVQALAAIVEPNGTPTDQTLSVPEELAGRGTFERKEYPLNYELTVDQLVQLASSWSYVAKRPDRNVVLTKIRSLGEQAASPHTGLVRFPHITAAFRLKQPGQPVVG</sequence>
<proteinExistence type="inferred from homology"/>